<keyword evidence="2" id="KW-0274">FAD</keyword>
<dbReference type="InterPro" id="IPR005107">
    <property type="entry name" value="CO_DH_flav_C"/>
</dbReference>
<evidence type="ECO:0000256" key="1">
    <source>
        <dbReference type="ARBA" id="ARBA00022630"/>
    </source>
</evidence>
<feature type="domain" description="FAD-binding PCMH-type" evidence="3">
    <location>
        <begin position="122"/>
        <end position="296"/>
    </location>
</feature>
<evidence type="ECO:0000313" key="5">
    <source>
        <dbReference type="Proteomes" id="UP000886042"/>
    </source>
</evidence>
<evidence type="ECO:0000259" key="3">
    <source>
        <dbReference type="PROSITE" id="PS51387"/>
    </source>
</evidence>
<dbReference type="InterPro" id="IPR014307">
    <property type="entry name" value="Xanthine_DH_ssu"/>
</dbReference>
<dbReference type="NCBIfam" id="TIGR02963">
    <property type="entry name" value="xanthine_xdhA"/>
    <property type="match status" value="1"/>
</dbReference>
<dbReference type="Pfam" id="PF03450">
    <property type="entry name" value="CO_deh_flav_C"/>
    <property type="match status" value="1"/>
</dbReference>
<dbReference type="Gene3D" id="3.30.465.10">
    <property type="match status" value="1"/>
</dbReference>
<protein>
    <submittedName>
        <fullName evidence="4">Xanthine dehydrogenase small subunit</fullName>
        <ecNumber evidence="4">1.17.1.4</ecNumber>
    </submittedName>
</protein>
<dbReference type="InterPro" id="IPR002346">
    <property type="entry name" value="Mopterin_DH_FAD-bd"/>
</dbReference>
<evidence type="ECO:0000256" key="2">
    <source>
        <dbReference type="ARBA" id="ARBA00022827"/>
    </source>
</evidence>
<dbReference type="InterPro" id="IPR036683">
    <property type="entry name" value="CO_DH_flav_C_dom_sf"/>
</dbReference>
<dbReference type="InterPro" id="IPR016169">
    <property type="entry name" value="FAD-bd_PCMH_sub2"/>
</dbReference>
<keyword evidence="1" id="KW-0285">Flavoprotein</keyword>
<dbReference type="InterPro" id="IPR016208">
    <property type="entry name" value="Ald_Oxase/xanthine_DH-like"/>
</dbReference>
<keyword evidence="4" id="KW-0560">Oxidoreductase</keyword>
<dbReference type="Proteomes" id="UP000886042">
    <property type="component" value="Unassembled WGS sequence"/>
</dbReference>
<dbReference type="SUPFAM" id="SSF56176">
    <property type="entry name" value="FAD-binding/transporter-associated domain-like"/>
    <property type="match status" value="1"/>
</dbReference>
<dbReference type="SMART" id="SM01092">
    <property type="entry name" value="CO_deh_flav_C"/>
    <property type="match status" value="1"/>
</dbReference>
<dbReference type="GO" id="GO:0004854">
    <property type="term" value="F:xanthine dehydrogenase activity"/>
    <property type="evidence" value="ECO:0007669"/>
    <property type="project" value="UniProtKB-EC"/>
</dbReference>
<dbReference type="SUPFAM" id="SSF47741">
    <property type="entry name" value="CO dehydrogenase ISP C-domain like"/>
    <property type="match status" value="1"/>
</dbReference>
<reference evidence="4" key="1">
    <citation type="journal article" date="2020" name="mSystems">
        <title>Genome- and Community-Level Interaction Insights into Carbon Utilization and Element Cycling Functions of Hydrothermarchaeota in Hydrothermal Sediment.</title>
        <authorList>
            <person name="Zhou Z."/>
            <person name="Liu Y."/>
            <person name="Xu W."/>
            <person name="Pan J."/>
            <person name="Luo Z.H."/>
            <person name="Li M."/>
        </authorList>
    </citation>
    <scope>NUCLEOTIDE SEQUENCE [LARGE SCALE GENOMIC DNA]</scope>
    <source>
        <strain evidence="4">HyVt-489</strain>
    </source>
</reference>
<dbReference type="InterPro" id="IPR016166">
    <property type="entry name" value="FAD-bd_PCMH"/>
</dbReference>
<dbReference type="Pfam" id="PF01799">
    <property type="entry name" value="Fer2_2"/>
    <property type="match status" value="1"/>
</dbReference>
<name>A0A7C3C4G4_9PROT</name>
<dbReference type="Gene3D" id="1.10.150.120">
    <property type="entry name" value="[2Fe-2S]-binding domain"/>
    <property type="match status" value="1"/>
</dbReference>
<dbReference type="InterPro" id="IPR002888">
    <property type="entry name" value="2Fe-2S-bd"/>
</dbReference>
<dbReference type="GO" id="GO:0005506">
    <property type="term" value="F:iron ion binding"/>
    <property type="evidence" value="ECO:0007669"/>
    <property type="project" value="InterPro"/>
</dbReference>
<dbReference type="GO" id="GO:0071949">
    <property type="term" value="F:FAD binding"/>
    <property type="evidence" value="ECO:0007669"/>
    <property type="project" value="InterPro"/>
</dbReference>
<dbReference type="EMBL" id="DRMN01000283">
    <property type="protein sequence ID" value="HFB55124.1"/>
    <property type="molecule type" value="Genomic_DNA"/>
</dbReference>
<dbReference type="InterPro" id="IPR016167">
    <property type="entry name" value="FAD-bd_PCMH_sub1"/>
</dbReference>
<sequence>AINACIVFMPTLDGKEIRTVESLGTPDAPHEIQDLVAKKNASQCGFCTPGIVMSLHALQLDDLPYTRNNIDEALAGNLCRCTGYGPIIDAAMSMHPTPSQTMDDIDILQNIQHDDVVEFSTRIYGHDRYFAIPKTVAQLTALVKDHPDAVLLAGGTDVGLWVTKHHKTLEKIIYLGNVNELNTFEETDENYIIGAGVKYTDACAQLGVLYPDMDSVMRRIGSTQIRNLGTIGGNIANGSPIGDMPPLLIAAGARLVLASQQGERDIALEDFFIDYGKQDLRAGEFVKTIIVPKIGPDQHYFAYKISKRFEQDISALCMGLSFDMVDGNCSNVRLAYGGMAATPKRATHAEKALEGQIWGETSARAAMAALDKDFTPITDMRASKDYRMNVAKNLILKAWLETKTQGHQQVLEAAYEF</sequence>
<feature type="non-terminal residue" evidence="4">
    <location>
        <position position="1"/>
    </location>
</feature>
<accession>A0A7C3C4G4</accession>
<dbReference type="AlphaFoldDB" id="A0A7C3C4G4"/>
<dbReference type="PROSITE" id="PS51387">
    <property type="entry name" value="FAD_PCMH"/>
    <property type="match status" value="1"/>
</dbReference>
<comment type="caution">
    <text evidence="4">The sequence shown here is derived from an EMBL/GenBank/DDBJ whole genome shotgun (WGS) entry which is preliminary data.</text>
</comment>
<dbReference type="Pfam" id="PF00941">
    <property type="entry name" value="FAD_binding_5"/>
    <property type="match status" value="1"/>
</dbReference>
<dbReference type="Gene3D" id="3.30.43.10">
    <property type="entry name" value="Uridine Diphospho-n-acetylenolpyruvylglucosamine Reductase, domain 2"/>
    <property type="match status" value="1"/>
</dbReference>
<dbReference type="EC" id="1.17.1.4" evidence="4"/>
<dbReference type="PANTHER" id="PTHR45444">
    <property type="entry name" value="XANTHINE DEHYDROGENASE"/>
    <property type="match status" value="1"/>
</dbReference>
<dbReference type="SUPFAM" id="SSF55447">
    <property type="entry name" value="CO dehydrogenase flavoprotein C-terminal domain-like"/>
    <property type="match status" value="1"/>
</dbReference>
<evidence type="ECO:0000313" key="4">
    <source>
        <dbReference type="EMBL" id="HFB55124.1"/>
    </source>
</evidence>
<dbReference type="InterPro" id="IPR036884">
    <property type="entry name" value="2Fe-2S-bd_dom_sf"/>
</dbReference>
<proteinExistence type="predicted"/>
<dbReference type="Gene3D" id="3.30.390.50">
    <property type="entry name" value="CO dehydrogenase flavoprotein, C-terminal domain"/>
    <property type="match status" value="1"/>
</dbReference>
<dbReference type="PANTHER" id="PTHR45444:SF3">
    <property type="entry name" value="XANTHINE DEHYDROGENASE"/>
    <property type="match status" value="1"/>
</dbReference>
<gene>
    <name evidence="4" type="primary">xdhA</name>
    <name evidence="4" type="ORF">ENJ46_04295</name>
</gene>
<organism evidence="4 5">
    <name type="scientific">Hellea balneolensis</name>
    <dbReference type="NCBI Taxonomy" id="287478"/>
    <lineage>
        <taxon>Bacteria</taxon>
        <taxon>Pseudomonadati</taxon>
        <taxon>Pseudomonadota</taxon>
        <taxon>Alphaproteobacteria</taxon>
        <taxon>Maricaulales</taxon>
        <taxon>Robiginitomaculaceae</taxon>
        <taxon>Hellea</taxon>
    </lineage>
</organism>
<dbReference type="InterPro" id="IPR036318">
    <property type="entry name" value="FAD-bd_PCMH-like_sf"/>
</dbReference>